<dbReference type="AlphaFoldDB" id="A0A2H0VIQ1"/>
<evidence type="ECO:0008006" key="6">
    <source>
        <dbReference type="Google" id="ProtNLM"/>
    </source>
</evidence>
<organism evidence="4 5">
    <name type="scientific">Candidatus Collierbacteria bacterium CG10_big_fil_rev_8_21_14_0_10_44_9</name>
    <dbReference type="NCBI Taxonomy" id="1974535"/>
    <lineage>
        <taxon>Bacteria</taxon>
        <taxon>Candidatus Collieribacteriota</taxon>
    </lineage>
</organism>
<sequence>MTKSLKIVNCKLKIGIDANEANVRERVGTGQYCYHILKHWYQEKGIDFHLYHRDALQGDMPVERDSWHYHHVGPSKAWIRFGLPFYIATHSKNDVFWSPAHYAPWYPMGKSVVTIHDLAYEFFPDLFLPSDLYKLKNWTRQAVKQASRVIAVSAATKHDLMAIYDVPETKIPVVHNGYDSDIFNVTQKPDKTLLVNWNLKIGNYILFLGTIQPRKNAIKLVQAFYLLRQSGYKGKLVIAGSIGWLADETLSVIKNSPEAKDIILTGYVSDETRKALYTYADVYVLPSLYEGFGVPAIEAMACGAPVAVANNSSLPEVVKDAGLLFNASDPADIARAVTEIKSDREHWVKKSLARAKHFSWAKCARETLQVLTSGIIR</sequence>
<dbReference type="GO" id="GO:0016757">
    <property type="term" value="F:glycosyltransferase activity"/>
    <property type="evidence" value="ECO:0007669"/>
    <property type="project" value="InterPro"/>
</dbReference>
<evidence type="ECO:0000259" key="3">
    <source>
        <dbReference type="Pfam" id="PF13439"/>
    </source>
</evidence>
<protein>
    <recommendedName>
        <fullName evidence="6">Glycosyltransferase family 1 protein</fullName>
    </recommendedName>
</protein>
<dbReference type="InterPro" id="IPR001296">
    <property type="entry name" value="Glyco_trans_1"/>
</dbReference>
<dbReference type="InterPro" id="IPR028098">
    <property type="entry name" value="Glyco_trans_4-like_N"/>
</dbReference>
<dbReference type="CDD" id="cd03809">
    <property type="entry name" value="GT4_MtfB-like"/>
    <property type="match status" value="1"/>
</dbReference>
<dbReference type="GO" id="GO:0009103">
    <property type="term" value="P:lipopolysaccharide biosynthetic process"/>
    <property type="evidence" value="ECO:0007669"/>
    <property type="project" value="TreeGrafter"/>
</dbReference>
<evidence type="ECO:0000256" key="1">
    <source>
        <dbReference type="ARBA" id="ARBA00022679"/>
    </source>
</evidence>
<dbReference type="PANTHER" id="PTHR46401:SF2">
    <property type="entry name" value="GLYCOSYLTRANSFERASE WBBK-RELATED"/>
    <property type="match status" value="1"/>
</dbReference>
<reference evidence="5" key="1">
    <citation type="submission" date="2017-09" db="EMBL/GenBank/DDBJ databases">
        <title>Depth-based differentiation of microbial function through sediment-hosted aquifers and enrichment of novel symbionts in the deep terrestrial subsurface.</title>
        <authorList>
            <person name="Probst A.J."/>
            <person name="Ladd B."/>
            <person name="Jarett J.K."/>
            <person name="Geller-Mcgrath D.E."/>
            <person name="Sieber C.M.K."/>
            <person name="Emerson J.B."/>
            <person name="Anantharaman K."/>
            <person name="Thomas B.C."/>
            <person name="Malmstrom R."/>
            <person name="Stieglmeier M."/>
            <person name="Klingl A."/>
            <person name="Woyke T."/>
            <person name="Ryan C.M."/>
            <person name="Banfield J.F."/>
        </authorList>
    </citation>
    <scope>NUCLEOTIDE SEQUENCE [LARGE SCALE GENOMIC DNA]</scope>
</reference>
<gene>
    <name evidence="4" type="ORF">COT87_02015</name>
</gene>
<dbReference type="Pfam" id="PF13439">
    <property type="entry name" value="Glyco_transf_4"/>
    <property type="match status" value="1"/>
</dbReference>
<dbReference type="PANTHER" id="PTHR46401">
    <property type="entry name" value="GLYCOSYLTRANSFERASE WBBK-RELATED"/>
    <property type="match status" value="1"/>
</dbReference>
<keyword evidence="1" id="KW-0808">Transferase</keyword>
<feature type="domain" description="Glycosyltransferase subfamily 4-like N-terminal" evidence="3">
    <location>
        <begin position="28"/>
        <end position="181"/>
    </location>
</feature>
<dbReference type="SUPFAM" id="SSF53756">
    <property type="entry name" value="UDP-Glycosyltransferase/glycogen phosphorylase"/>
    <property type="match status" value="1"/>
</dbReference>
<feature type="domain" description="Glycosyl transferase family 1" evidence="2">
    <location>
        <begin position="203"/>
        <end position="346"/>
    </location>
</feature>
<dbReference type="Gene3D" id="3.40.50.2000">
    <property type="entry name" value="Glycogen Phosphorylase B"/>
    <property type="match status" value="2"/>
</dbReference>
<dbReference type="Pfam" id="PF00534">
    <property type="entry name" value="Glycos_transf_1"/>
    <property type="match status" value="1"/>
</dbReference>
<evidence type="ECO:0000313" key="5">
    <source>
        <dbReference type="Proteomes" id="UP000230796"/>
    </source>
</evidence>
<accession>A0A2H0VIQ1</accession>
<dbReference type="EMBL" id="PFAF01000041">
    <property type="protein sequence ID" value="PIR98958.1"/>
    <property type="molecule type" value="Genomic_DNA"/>
</dbReference>
<proteinExistence type="predicted"/>
<evidence type="ECO:0000313" key="4">
    <source>
        <dbReference type="EMBL" id="PIR98958.1"/>
    </source>
</evidence>
<comment type="caution">
    <text evidence="4">The sequence shown here is derived from an EMBL/GenBank/DDBJ whole genome shotgun (WGS) entry which is preliminary data.</text>
</comment>
<evidence type="ECO:0000259" key="2">
    <source>
        <dbReference type="Pfam" id="PF00534"/>
    </source>
</evidence>
<dbReference type="Proteomes" id="UP000230796">
    <property type="component" value="Unassembled WGS sequence"/>
</dbReference>
<name>A0A2H0VIQ1_9BACT</name>